<evidence type="ECO:0000256" key="1">
    <source>
        <dbReference type="ARBA" id="ARBA00022723"/>
    </source>
</evidence>
<sequence length="581" mass="63502">MDASMATFQARLATFQGAPAAKTRRSSSRSKKAAPKAKAAWPLAAPSAEDLAFAGFVWRPTSVSPDNVQCWACNCQLDGWEEADVPAYEHLTHSPSCGFAVVTTIRLRHGDPGRTEEDPISERMIAARKETFGDLWPLDVSAGYPSVDQLAEAGWFYDPTEETPDGATCAYCHLSLDAWDAGDDPLEEHRRRASDCLFFALSELYHPVAPEPKKAKRVTKGKRASSRSSIASNATSTTAPQKKATRGKTRASEAIDDTQMSDTTASKKKATRGRKRASEAVDETQMSETVAPKKKATRGKKAATESMDDTQMSEATTRGTRGRKPASEAIDDTQLSKATTRGRKRASEAIDDTHLSKATTRGKKRISEATDDSELPKAKPRGKKRTSEAIEDDMQMSDIHHDPPKRMRFSSMSSFPDDLDVGTPKNQPTTETVTEPFTMSSLPGSVLAGTPKRTPAHMKEAAVTKTPSRKQVEDDENNGWKPTDMDAFFGNQEEVQGFFNGVLVDAGLDELTATGTTPKQIQAAVLAALTDEEKAMTIEQWVMYNAQRGEEKLRKACEQQIAAFRAEGKRALAQLQAIPTY</sequence>
<gene>
    <name evidence="4" type="ORF">JI435_063240</name>
</gene>
<dbReference type="PANTHER" id="PTHR46771:SF5">
    <property type="entry name" value="DETERIN"/>
    <property type="match status" value="1"/>
</dbReference>
<feature type="compositionally biased region" description="Low complexity" evidence="3">
    <location>
        <begin position="226"/>
        <end position="239"/>
    </location>
</feature>
<evidence type="ECO:0000313" key="5">
    <source>
        <dbReference type="Proteomes" id="UP000663193"/>
    </source>
</evidence>
<dbReference type="InterPro" id="IPR001370">
    <property type="entry name" value="BIR_rpt"/>
</dbReference>
<organism evidence="4 5">
    <name type="scientific">Phaeosphaeria nodorum (strain SN15 / ATCC MYA-4574 / FGSC 10173)</name>
    <name type="common">Glume blotch fungus</name>
    <name type="synonym">Parastagonospora nodorum</name>
    <dbReference type="NCBI Taxonomy" id="321614"/>
    <lineage>
        <taxon>Eukaryota</taxon>
        <taxon>Fungi</taxon>
        <taxon>Dikarya</taxon>
        <taxon>Ascomycota</taxon>
        <taxon>Pezizomycotina</taxon>
        <taxon>Dothideomycetes</taxon>
        <taxon>Pleosporomycetidae</taxon>
        <taxon>Pleosporales</taxon>
        <taxon>Pleosporineae</taxon>
        <taxon>Phaeosphaeriaceae</taxon>
        <taxon>Parastagonospora</taxon>
    </lineage>
</organism>
<dbReference type="Proteomes" id="UP000663193">
    <property type="component" value="Chromosome 9"/>
</dbReference>
<feature type="compositionally biased region" description="Basic residues" evidence="3">
    <location>
        <begin position="266"/>
        <end position="275"/>
    </location>
</feature>
<feature type="compositionally biased region" description="Basic and acidic residues" evidence="3">
    <location>
        <begin position="345"/>
        <end position="355"/>
    </location>
</feature>
<keyword evidence="2" id="KW-0862">Zinc</keyword>
<dbReference type="AlphaFoldDB" id="A0A7U2F9M7"/>
<feature type="region of interest" description="Disordered" evidence="3">
    <location>
        <begin position="212"/>
        <end position="479"/>
    </location>
</feature>
<feature type="compositionally biased region" description="Basic residues" evidence="3">
    <location>
        <begin position="214"/>
        <end position="225"/>
    </location>
</feature>
<dbReference type="PANTHER" id="PTHR46771">
    <property type="entry name" value="DETERIN"/>
    <property type="match status" value="1"/>
</dbReference>
<proteinExistence type="predicted"/>
<reference evidence="5" key="1">
    <citation type="journal article" date="2021" name="BMC Genomics">
        <title>Chromosome-level genome assembly and manually-curated proteome of model necrotroph Parastagonospora nodorum Sn15 reveals a genome-wide trove of candidate effector homologs, and redundancy of virulence-related functions within an accessory chromosome.</title>
        <authorList>
            <person name="Bertazzoni S."/>
            <person name="Jones D.A.B."/>
            <person name="Phan H.T."/>
            <person name="Tan K.-C."/>
            <person name="Hane J.K."/>
        </authorList>
    </citation>
    <scope>NUCLEOTIDE SEQUENCE [LARGE SCALE GENOMIC DNA]</scope>
    <source>
        <strain evidence="5">SN15 / ATCC MYA-4574 / FGSC 10173)</strain>
    </source>
</reference>
<dbReference type="GO" id="GO:0046872">
    <property type="term" value="F:metal ion binding"/>
    <property type="evidence" value="ECO:0007669"/>
    <property type="project" value="UniProtKB-KW"/>
</dbReference>
<dbReference type="PROSITE" id="PS50143">
    <property type="entry name" value="BIR_REPEAT_2"/>
    <property type="match status" value="2"/>
</dbReference>
<dbReference type="KEGG" id="pno:SNOG_06324"/>
<evidence type="ECO:0000256" key="2">
    <source>
        <dbReference type="ARBA" id="ARBA00022833"/>
    </source>
</evidence>
<dbReference type="Pfam" id="PF00653">
    <property type="entry name" value="BIR"/>
    <property type="match status" value="2"/>
</dbReference>
<feature type="compositionally biased region" description="Polar residues" evidence="3">
    <location>
        <begin position="309"/>
        <end position="319"/>
    </location>
</feature>
<evidence type="ECO:0000256" key="3">
    <source>
        <dbReference type="SAM" id="MobiDB-lite"/>
    </source>
</evidence>
<dbReference type="EMBL" id="CP069031">
    <property type="protein sequence ID" value="QRC98974.1"/>
    <property type="molecule type" value="Genomic_DNA"/>
</dbReference>
<dbReference type="VEuPathDB" id="FungiDB:JI435_063240"/>
<feature type="compositionally biased region" description="Polar residues" evidence="3">
    <location>
        <begin position="424"/>
        <end position="443"/>
    </location>
</feature>
<protein>
    <recommendedName>
        <fullName evidence="6">Inhibitor of apoptosis repeat-containing protein</fullName>
    </recommendedName>
</protein>
<accession>A0A7U2F9M7</accession>
<dbReference type="SUPFAM" id="SSF57924">
    <property type="entry name" value="Inhibitor of apoptosis (IAP) repeat"/>
    <property type="match status" value="2"/>
</dbReference>
<keyword evidence="1" id="KW-0479">Metal-binding</keyword>
<dbReference type="SMART" id="SM00238">
    <property type="entry name" value="BIR"/>
    <property type="match status" value="2"/>
</dbReference>
<dbReference type="CDD" id="cd00022">
    <property type="entry name" value="BIR"/>
    <property type="match status" value="2"/>
</dbReference>
<evidence type="ECO:0000313" key="4">
    <source>
        <dbReference type="EMBL" id="QRC98974.1"/>
    </source>
</evidence>
<name>A0A7U2F9M7_PHANO</name>
<feature type="compositionally biased region" description="Basic residues" evidence="3">
    <location>
        <begin position="292"/>
        <end position="301"/>
    </location>
</feature>
<evidence type="ECO:0008006" key="6">
    <source>
        <dbReference type="Google" id="ProtNLM"/>
    </source>
</evidence>
<keyword evidence="5" id="KW-1185">Reference proteome</keyword>
<feature type="region of interest" description="Disordered" evidence="3">
    <location>
        <begin position="17"/>
        <end position="38"/>
    </location>
</feature>
<feature type="compositionally biased region" description="Basic residues" evidence="3">
    <location>
        <begin position="22"/>
        <end position="35"/>
    </location>
</feature>
<dbReference type="RefSeq" id="XP_001796701.1">
    <property type="nucleotide sequence ID" value="XM_001796649.1"/>
</dbReference>
<dbReference type="Gene3D" id="1.10.1170.10">
    <property type="entry name" value="Inhibitor Of Apoptosis Protein (2mihbC-IAP-1), Chain A"/>
    <property type="match status" value="2"/>
</dbReference>
<dbReference type="OMA" id="WDIGDDP"/>
<dbReference type="InterPro" id="IPR051190">
    <property type="entry name" value="Baculoviral_IAP"/>
</dbReference>
<dbReference type="OrthoDB" id="2196114at2759"/>